<evidence type="ECO:0000256" key="1">
    <source>
        <dbReference type="PROSITE-ProRule" id="PRU00176"/>
    </source>
</evidence>
<dbReference type="InterPro" id="IPR012677">
    <property type="entry name" value="Nucleotide-bd_a/b_plait_sf"/>
</dbReference>
<feature type="region of interest" description="Disordered" evidence="2">
    <location>
        <begin position="312"/>
        <end position="435"/>
    </location>
</feature>
<feature type="region of interest" description="Disordered" evidence="2">
    <location>
        <begin position="675"/>
        <end position="716"/>
    </location>
</feature>
<feature type="compositionally biased region" description="Acidic residues" evidence="2">
    <location>
        <begin position="78"/>
        <end position="89"/>
    </location>
</feature>
<dbReference type="CDD" id="cd00590">
    <property type="entry name" value="RRM_SF"/>
    <property type="match status" value="1"/>
</dbReference>
<dbReference type="InterPro" id="IPR000504">
    <property type="entry name" value="RRM_dom"/>
</dbReference>
<proteinExistence type="predicted"/>
<evidence type="ECO:0000313" key="5">
    <source>
        <dbReference type="Proteomes" id="UP000198341"/>
    </source>
</evidence>
<dbReference type="AlphaFoldDB" id="K8ERB9"/>
<feature type="compositionally biased region" description="Low complexity" evidence="2">
    <location>
        <begin position="15"/>
        <end position="25"/>
    </location>
</feature>
<keyword evidence="1" id="KW-0694">RNA-binding</keyword>
<dbReference type="Proteomes" id="UP000198341">
    <property type="component" value="Chromosome 2"/>
</dbReference>
<dbReference type="PANTHER" id="PTHR15241">
    <property type="entry name" value="TRANSFORMER-2-RELATED"/>
    <property type="match status" value="1"/>
</dbReference>
<sequence>MSSDEKNDTTRATPANDAALVANDVNVDEMVSHLTERVREISTRDDDDDERNKEGDDDDDDAKKVDLQSDNSNTAKNEEEETTNFEEEEEQKKDVGDSKRTIFIGGIPPYEIDEERVTRFFKNEHEEEVTTKLIPDLRKGCHKGYGFVKFKTQESAERFLERGKVEIDGKTIDVKAANKDSPRYDPNHVNSHNNNNNNVMMMMMNAGGNGFYNNNHQYQRGVGGGFTQQGYPNQMMMGGGGGGGRGFMGGGGRGDFGGFHGGRGGRGGRHANHYGQTHGYHQPNIVMGPDGNMMVVDPYFNPNNMGTGGVGANQGMFGQPRPRRFSGGRGGGFMGQRRGTYPAQFNQSGNVNGLNGDGVNGPSQSDGNDGIVNNPDEEDSDDANGNAKNVAAIGGNNETIPLLDENGFPLPAEEQGSEQDRGVGGASPSTSSRRYNNNNNNMGGMGGGYPQYSSQVFVGGLPKTATEEEVGWFFSQYGPVARVRLIYDKETGASKRYGFVEFAHPEIAAAVKDLRNLQFQNRTIDVNYASRHISQMSYGMPPRGSRHHQHQQQAMMQQMMAAGGMPPQFDAMGNPIMYAPNGMMIPPPHFAAMQQQNEGGLIGGENMKSGDDGNTSISNIGGVDMSSLNANMNAGGMSGGASLDGKEYPNMYGAPYGMGFPPGNAAMFGQPGMMGPDGMDPSGMIPIPQHHGQQQQQDFSQPLPPTGMSESVVPDE</sequence>
<evidence type="ECO:0000256" key="2">
    <source>
        <dbReference type="SAM" id="MobiDB-lite"/>
    </source>
</evidence>
<dbReference type="STRING" id="41875.K8ERB9"/>
<reference evidence="4 5" key="1">
    <citation type="submission" date="2011-10" db="EMBL/GenBank/DDBJ databases">
        <authorList>
            <person name="Genoscope - CEA"/>
        </authorList>
    </citation>
    <scope>NUCLEOTIDE SEQUENCE [LARGE SCALE GENOMIC DNA]</scope>
    <source>
        <strain evidence="4 5">RCC 1105</strain>
    </source>
</reference>
<feature type="domain" description="RRM" evidence="3">
    <location>
        <begin position="454"/>
        <end position="531"/>
    </location>
</feature>
<dbReference type="InterPro" id="IPR035979">
    <property type="entry name" value="RBD_domain_sf"/>
</dbReference>
<dbReference type="Pfam" id="PF00076">
    <property type="entry name" value="RRM_1"/>
    <property type="match status" value="2"/>
</dbReference>
<dbReference type="OrthoDB" id="1875751at2759"/>
<dbReference type="RefSeq" id="XP_007514685.1">
    <property type="nucleotide sequence ID" value="XM_007514623.1"/>
</dbReference>
<dbReference type="SMART" id="SM00360">
    <property type="entry name" value="RRM"/>
    <property type="match status" value="2"/>
</dbReference>
<feature type="compositionally biased region" description="Low complexity" evidence="2">
    <location>
        <begin position="675"/>
        <end position="701"/>
    </location>
</feature>
<keyword evidence="5" id="KW-1185">Reference proteome</keyword>
<protein>
    <submittedName>
        <fullName evidence="4">RNA-binding protein</fullName>
    </submittedName>
</protein>
<dbReference type="GO" id="GO:0003723">
    <property type="term" value="F:RNA binding"/>
    <property type="evidence" value="ECO:0007669"/>
    <property type="project" value="UniProtKB-UniRule"/>
</dbReference>
<dbReference type="EMBL" id="FO082277">
    <property type="protein sequence ID" value="CCO14925.1"/>
    <property type="molecule type" value="Genomic_DNA"/>
</dbReference>
<dbReference type="eggNOG" id="KOG0108">
    <property type="taxonomic scope" value="Eukaryota"/>
</dbReference>
<dbReference type="GeneID" id="19017612"/>
<name>K8ERB9_9CHLO</name>
<dbReference type="SUPFAM" id="SSF54928">
    <property type="entry name" value="RNA-binding domain, RBD"/>
    <property type="match status" value="2"/>
</dbReference>
<dbReference type="PANTHER" id="PTHR15241:SF304">
    <property type="entry name" value="RRM DOMAIN-CONTAINING PROTEIN"/>
    <property type="match status" value="1"/>
</dbReference>
<evidence type="ECO:0000313" key="4">
    <source>
        <dbReference type="EMBL" id="CCO14925.1"/>
    </source>
</evidence>
<accession>K8ERB9</accession>
<dbReference type="KEGG" id="bpg:Bathy02g04990"/>
<evidence type="ECO:0000259" key="3">
    <source>
        <dbReference type="PROSITE" id="PS50102"/>
    </source>
</evidence>
<gene>
    <name evidence="4" type="ORF">Bathy02g04990</name>
</gene>
<feature type="region of interest" description="Disordered" evidence="2">
    <location>
        <begin position="1"/>
        <end position="98"/>
    </location>
</feature>
<feature type="compositionally biased region" description="Basic and acidic residues" evidence="2">
    <location>
        <begin position="30"/>
        <end position="54"/>
    </location>
</feature>
<organism evidence="4 5">
    <name type="scientific">Bathycoccus prasinos</name>
    <dbReference type="NCBI Taxonomy" id="41875"/>
    <lineage>
        <taxon>Eukaryota</taxon>
        <taxon>Viridiplantae</taxon>
        <taxon>Chlorophyta</taxon>
        <taxon>Mamiellophyceae</taxon>
        <taxon>Mamiellales</taxon>
        <taxon>Bathycoccaceae</taxon>
        <taxon>Bathycoccus</taxon>
    </lineage>
</organism>
<feature type="domain" description="RRM" evidence="3">
    <location>
        <begin position="100"/>
        <end position="179"/>
    </location>
</feature>
<dbReference type="PROSITE" id="PS50102">
    <property type="entry name" value="RRM"/>
    <property type="match status" value="2"/>
</dbReference>
<dbReference type="Gene3D" id="3.30.70.330">
    <property type="match status" value="2"/>
</dbReference>